<evidence type="ECO:0000256" key="1">
    <source>
        <dbReference type="SAM" id="MobiDB-lite"/>
    </source>
</evidence>
<dbReference type="AlphaFoldDB" id="D0MQM3"/>
<protein>
    <recommendedName>
        <fullName evidence="2">Jacalin-type lectin domain-containing protein</fullName>
    </recommendedName>
</protein>
<dbReference type="HOGENOM" id="CLU_106948_1_0_1"/>
<evidence type="ECO:0000259" key="2">
    <source>
        <dbReference type="PROSITE" id="PS51752"/>
    </source>
</evidence>
<organism evidence="3 4">
    <name type="scientific">Phytophthora infestans (strain T30-4)</name>
    <name type="common">Potato late blight agent</name>
    <dbReference type="NCBI Taxonomy" id="403677"/>
    <lineage>
        <taxon>Eukaryota</taxon>
        <taxon>Sar</taxon>
        <taxon>Stramenopiles</taxon>
        <taxon>Oomycota</taxon>
        <taxon>Peronosporomycetes</taxon>
        <taxon>Peronosporales</taxon>
        <taxon>Peronosporaceae</taxon>
        <taxon>Phytophthora</taxon>
    </lineage>
</organism>
<reference evidence="4" key="1">
    <citation type="journal article" date="2009" name="Nature">
        <title>Genome sequence and analysis of the Irish potato famine pathogen Phytophthora infestans.</title>
        <authorList>
            <consortium name="The Broad Institute Genome Sequencing Platform"/>
            <person name="Haas B.J."/>
            <person name="Kamoun S."/>
            <person name="Zody M.C."/>
            <person name="Jiang R.H."/>
            <person name="Handsaker R.E."/>
            <person name="Cano L.M."/>
            <person name="Grabherr M."/>
            <person name="Kodira C.D."/>
            <person name="Raffaele S."/>
            <person name="Torto-Alalibo T."/>
            <person name="Bozkurt T.O."/>
            <person name="Ah-Fong A.M."/>
            <person name="Alvarado L."/>
            <person name="Anderson V.L."/>
            <person name="Armstrong M.R."/>
            <person name="Avrova A."/>
            <person name="Baxter L."/>
            <person name="Beynon J."/>
            <person name="Boevink P.C."/>
            <person name="Bollmann S.R."/>
            <person name="Bos J.I."/>
            <person name="Bulone V."/>
            <person name="Cai G."/>
            <person name="Cakir C."/>
            <person name="Carrington J.C."/>
            <person name="Chawner M."/>
            <person name="Conti L."/>
            <person name="Costanzo S."/>
            <person name="Ewan R."/>
            <person name="Fahlgren N."/>
            <person name="Fischbach M.A."/>
            <person name="Fugelstad J."/>
            <person name="Gilroy E.M."/>
            <person name="Gnerre S."/>
            <person name="Green P.J."/>
            <person name="Grenville-Briggs L.J."/>
            <person name="Griffith J."/>
            <person name="Grunwald N.J."/>
            <person name="Horn K."/>
            <person name="Horner N.R."/>
            <person name="Hu C.H."/>
            <person name="Huitema E."/>
            <person name="Jeong D.H."/>
            <person name="Jones A.M."/>
            <person name="Jones J.D."/>
            <person name="Jones R.W."/>
            <person name="Karlsson E.K."/>
            <person name="Kunjeti S.G."/>
            <person name="Lamour K."/>
            <person name="Liu Z."/>
            <person name="Ma L."/>
            <person name="Maclean D."/>
            <person name="Chibucos M.C."/>
            <person name="McDonald H."/>
            <person name="McWalters J."/>
            <person name="Meijer H.J."/>
            <person name="Morgan W."/>
            <person name="Morris P.F."/>
            <person name="Munro C.A."/>
            <person name="O'Neill K."/>
            <person name="Ospina-Giraldo M."/>
            <person name="Pinzon A."/>
            <person name="Pritchard L."/>
            <person name="Ramsahoye B."/>
            <person name="Ren Q."/>
            <person name="Restrepo S."/>
            <person name="Roy S."/>
            <person name="Sadanandom A."/>
            <person name="Savidor A."/>
            <person name="Schornack S."/>
            <person name="Schwartz D.C."/>
            <person name="Schumann U.D."/>
            <person name="Schwessinger B."/>
            <person name="Seyer L."/>
            <person name="Sharpe T."/>
            <person name="Silvar C."/>
            <person name="Song J."/>
            <person name="Studholme D.J."/>
            <person name="Sykes S."/>
            <person name="Thines M."/>
            <person name="van de Vondervoort P.J."/>
            <person name="Phuntumart V."/>
            <person name="Wawra S."/>
            <person name="Weide R."/>
            <person name="Win J."/>
            <person name="Young C."/>
            <person name="Zhou S."/>
            <person name="Fry W."/>
            <person name="Meyers B.C."/>
            <person name="van West P."/>
            <person name="Ristaino J."/>
            <person name="Govers F."/>
            <person name="Birch P.R."/>
            <person name="Whisson S.C."/>
            <person name="Judelson H.S."/>
            <person name="Nusbaum C."/>
        </authorList>
    </citation>
    <scope>NUCLEOTIDE SEQUENCE [LARGE SCALE GENOMIC DNA]</scope>
    <source>
        <strain evidence="4">T30-4</strain>
    </source>
</reference>
<evidence type="ECO:0000313" key="3">
    <source>
        <dbReference type="EMBL" id="EEY57792.1"/>
    </source>
</evidence>
<dbReference type="GeneID" id="9477191"/>
<proteinExistence type="predicted"/>
<dbReference type="RefSeq" id="XP_002908978.1">
    <property type="nucleotide sequence ID" value="XM_002908932.1"/>
</dbReference>
<gene>
    <name evidence="3" type="ORF">PITG_00372</name>
</gene>
<sequence length="150" mass="16350">MVISSVTIRAGERLDGLTVQVAAPKEMTFTHGGTGGKENTLTLERGEYITTMDVHWGQKSGHTRIFYMNLVTNKGNKVSGGSETKEKGSVTAPRGYQLAGFFGRYGDEMDLIGALFGGPHGNAFSRISTRSSLDKRSARSRSDRTSEWMP</sequence>
<dbReference type="Pfam" id="PF01419">
    <property type="entry name" value="Jacalin"/>
    <property type="match status" value="1"/>
</dbReference>
<dbReference type="InterPro" id="IPR001229">
    <property type="entry name" value="Jacalin-like_lectin_dom"/>
</dbReference>
<feature type="region of interest" description="Disordered" evidence="1">
    <location>
        <begin position="129"/>
        <end position="150"/>
    </location>
</feature>
<feature type="domain" description="Jacalin-type lectin" evidence="2">
    <location>
        <begin position="1"/>
        <end position="118"/>
    </location>
</feature>
<name>D0MQM3_PHYIT</name>
<accession>D0MQM3</accession>
<dbReference type="InterPro" id="IPR036404">
    <property type="entry name" value="Jacalin-like_lectin_dom_sf"/>
</dbReference>
<feature type="compositionally biased region" description="Basic and acidic residues" evidence="1">
    <location>
        <begin position="132"/>
        <end position="150"/>
    </location>
</feature>
<dbReference type="eggNOG" id="ENOG502QPIS">
    <property type="taxonomic scope" value="Eukaryota"/>
</dbReference>
<dbReference type="PROSITE" id="PS51752">
    <property type="entry name" value="JACALIN_LECTIN"/>
    <property type="match status" value="1"/>
</dbReference>
<dbReference type="EMBL" id="DS028118">
    <property type="protein sequence ID" value="EEY57792.1"/>
    <property type="molecule type" value="Genomic_DNA"/>
</dbReference>
<dbReference type="KEGG" id="pif:PITG_00372"/>
<dbReference type="SUPFAM" id="SSF51101">
    <property type="entry name" value="Mannose-binding lectins"/>
    <property type="match status" value="1"/>
</dbReference>
<dbReference type="InParanoid" id="D0MQM3"/>
<dbReference type="OrthoDB" id="125344at2759"/>
<dbReference type="Proteomes" id="UP000006643">
    <property type="component" value="Unassembled WGS sequence"/>
</dbReference>
<keyword evidence="4" id="KW-1185">Reference proteome</keyword>
<dbReference type="Gene3D" id="2.100.10.30">
    <property type="entry name" value="Jacalin-like lectin domain"/>
    <property type="match status" value="1"/>
</dbReference>
<dbReference type="VEuPathDB" id="FungiDB:PITG_00372"/>
<evidence type="ECO:0000313" key="4">
    <source>
        <dbReference type="Proteomes" id="UP000006643"/>
    </source>
</evidence>